<evidence type="ECO:0000256" key="3">
    <source>
        <dbReference type="ARBA" id="ARBA00022475"/>
    </source>
</evidence>
<feature type="transmembrane region" description="Helical" evidence="7">
    <location>
        <begin position="206"/>
        <end position="225"/>
    </location>
</feature>
<dbReference type="InterPro" id="IPR036259">
    <property type="entry name" value="MFS_trans_sf"/>
</dbReference>
<feature type="transmembrane region" description="Helical" evidence="7">
    <location>
        <begin position="371"/>
        <end position="393"/>
    </location>
</feature>
<comment type="caution">
    <text evidence="9">The sequence shown here is derived from an EMBL/GenBank/DDBJ whole genome shotgun (WGS) entry which is preliminary data.</text>
</comment>
<dbReference type="PANTHER" id="PTHR42718:SF46">
    <property type="entry name" value="BLR6921 PROTEIN"/>
    <property type="match status" value="1"/>
</dbReference>
<proteinExistence type="predicted"/>
<keyword evidence="10" id="KW-1185">Reference proteome</keyword>
<feature type="transmembrane region" description="Helical" evidence="7">
    <location>
        <begin position="145"/>
        <end position="169"/>
    </location>
</feature>
<reference evidence="9 10" key="1">
    <citation type="journal article" date="2013" name="Genome Announc.">
        <title>Draft Genome Sequence of Rhodococcus ruber Strain BKS 20-38.</title>
        <authorList>
            <person name="Bala M."/>
            <person name="Kumar S."/>
            <person name="Raghava G.P."/>
            <person name="Mayilraj S."/>
        </authorList>
    </citation>
    <scope>NUCLEOTIDE SEQUENCE [LARGE SCALE GENOMIC DNA]</scope>
    <source>
        <strain evidence="9 10">BKS 20-38</strain>
    </source>
</reference>
<evidence type="ECO:0000256" key="1">
    <source>
        <dbReference type="ARBA" id="ARBA00004651"/>
    </source>
</evidence>
<feature type="transmembrane region" description="Helical" evidence="7">
    <location>
        <begin position="414"/>
        <end position="433"/>
    </location>
</feature>
<comment type="subcellular location">
    <subcellularLocation>
        <location evidence="1">Cell membrane</location>
        <topology evidence="1">Multi-pass membrane protein</topology>
    </subcellularLocation>
</comment>
<dbReference type="AlphaFoldDB" id="M2YZI7"/>
<evidence type="ECO:0000256" key="5">
    <source>
        <dbReference type="ARBA" id="ARBA00022989"/>
    </source>
</evidence>
<feature type="transmembrane region" description="Helical" evidence="7">
    <location>
        <begin position="275"/>
        <end position="299"/>
    </location>
</feature>
<keyword evidence="4 7" id="KW-0812">Transmembrane</keyword>
<feature type="transmembrane region" description="Helical" evidence="7">
    <location>
        <begin position="345"/>
        <end position="365"/>
    </location>
</feature>
<feature type="transmembrane region" description="Helical" evidence="7">
    <location>
        <begin position="175"/>
        <end position="194"/>
    </location>
</feature>
<dbReference type="RefSeq" id="WP_003934088.1">
    <property type="nucleotide sequence ID" value="NZ_AOEX01000003.1"/>
</dbReference>
<dbReference type="Pfam" id="PF07690">
    <property type="entry name" value="MFS_1"/>
    <property type="match status" value="1"/>
</dbReference>
<feature type="transmembrane region" description="Helical" evidence="7">
    <location>
        <begin position="88"/>
        <end position="107"/>
    </location>
</feature>
<feature type="transmembrane region" description="Helical" evidence="7">
    <location>
        <begin position="113"/>
        <end position="133"/>
    </location>
</feature>
<feature type="transmembrane region" description="Helical" evidence="7">
    <location>
        <begin position="58"/>
        <end position="76"/>
    </location>
</feature>
<evidence type="ECO:0000313" key="10">
    <source>
        <dbReference type="Proteomes" id="UP000011731"/>
    </source>
</evidence>
<dbReference type="PROSITE" id="PS50850">
    <property type="entry name" value="MFS"/>
    <property type="match status" value="1"/>
</dbReference>
<accession>M2YZI7</accession>
<dbReference type="GO" id="GO:0022857">
    <property type="term" value="F:transmembrane transporter activity"/>
    <property type="evidence" value="ECO:0007669"/>
    <property type="project" value="InterPro"/>
</dbReference>
<feature type="domain" description="Major facilitator superfamily (MFS) profile" evidence="8">
    <location>
        <begin position="22"/>
        <end position="472"/>
    </location>
</feature>
<dbReference type="Proteomes" id="UP000011731">
    <property type="component" value="Unassembled WGS sequence"/>
</dbReference>
<dbReference type="CDD" id="cd17504">
    <property type="entry name" value="MFS_MMR_MDR_like"/>
    <property type="match status" value="1"/>
</dbReference>
<feature type="transmembrane region" description="Helical" evidence="7">
    <location>
        <begin position="21"/>
        <end position="43"/>
    </location>
</feature>
<dbReference type="EMBL" id="AOEX01000003">
    <property type="protein sequence ID" value="EME67440.1"/>
    <property type="molecule type" value="Genomic_DNA"/>
</dbReference>
<keyword evidence="2" id="KW-0813">Transport</keyword>
<evidence type="ECO:0000256" key="2">
    <source>
        <dbReference type="ARBA" id="ARBA00022448"/>
    </source>
</evidence>
<feature type="transmembrane region" description="Helical" evidence="7">
    <location>
        <begin position="237"/>
        <end position="255"/>
    </location>
</feature>
<evidence type="ECO:0000256" key="6">
    <source>
        <dbReference type="ARBA" id="ARBA00023136"/>
    </source>
</evidence>
<keyword evidence="5 7" id="KW-1133">Transmembrane helix</keyword>
<sequence length="490" mass="50423">MNATAAKSTPTPILSSSRATAVILTLCFGSLAGALMQSLVIPIQSDLPELLNTSVTNASWTITATLLAAAVAMPVTGRLADMYGKKRIMVGSAAVLVVGSLLCAVGTDLVPFLIGRALQGVAMGYIPVAISAVRELAPKEKQATAVATVSATLGVGGAIGLPLAAWIVQTFGWHALFYVSSALALAVLVATALVVPTTQDTHPARLDFVGVVLMAVGLVSLLVGVSKGSTWGWSDGTTWTCIVGGVVVLVLFGLFELRHHAPLVDVRTMSRRPVFFTNIAAVLIGFGMMASSIVVPQLLQMNERTGYGLGQTILQAGMWMFPGGLMMMVFAPVSAKLINAIGARLTLAIGATVVACGYVFGALMMDEPWKLMISVIISSAGVGIGYAAFPTLIMDNVPMDEAGSSVGVNSLMRSVGTTVAGAVMAAVLTSKTIDLDGHSIPSESAFHLCLFVGAGAALAGALVALLIPIHTEHAPARPNTSDPETVPSNA</sequence>
<evidence type="ECO:0000259" key="8">
    <source>
        <dbReference type="PROSITE" id="PS50850"/>
    </source>
</evidence>
<dbReference type="InterPro" id="IPR020846">
    <property type="entry name" value="MFS_dom"/>
</dbReference>
<protein>
    <submittedName>
        <fullName evidence="9">Putative major facilitator superfamily transporter</fullName>
    </submittedName>
</protein>
<feature type="transmembrane region" description="Helical" evidence="7">
    <location>
        <begin position="445"/>
        <end position="467"/>
    </location>
</feature>
<dbReference type="Gene3D" id="1.20.1250.20">
    <property type="entry name" value="MFS general substrate transporter like domains"/>
    <property type="match status" value="2"/>
</dbReference>
<evidence type="ECO:0000256" key="4">
    <source>
        <dbReference type="ARBA" id="ARBA00022692"/>
    </source>
</evidence>
<evidence type="ECO:0000256" key="7">
    <source>
        <dbReference type="SAM" id="Phobius"/>
    </source>
</evidence>
<dbReference type="GO" id="GO:0005886">
    <property type="term" value="C:plasma membrane"/>
    <property type="evidence" value="ECO:0007669"/>
    <property type="project" value="UniProtKB-SubCell"/>
</dbReference>
<dbReference type="InterPro" id="IPR011701">
    <property type="entry name" value="MFS"/>
</dbReference>
<keyword evidence="3" id="KW-1003">Cell membrane</keyword>
<dbReference type="PANTHER" id="PTHR42718">
    <property type="entry name" value="MAJOR FACILITATOR SUPERFAMILY MULTIDRUG TRANSPORTER MFSC"/>
    <property type="match status" value="1"/>
</dbReference>
<evidence type="ECO:0000313" key="9">
    <source>
        <dbReference type="EMBL" id="EME67440.1"/>
    </source>
</evidence>
<organism evidence="9 10">
    <name type="scientific">Rhodococcus ruber BKS 20-38</name>
    <dbReference type="NCBI Taxonomy" id="1278076"/>
    <lineage>
        <taxon>Bacteria</taxon>
        <taxon>Bacillati</taxon>
        <taxon>Actinomycetota</taxon>
        <taxon>Actinomycetes</taxon>
        <taxon>Mycobacteriales</taxon>
        <taxon>Nocardiaceae</taxon>
        <taxon>Rhodococcus</taxon>
    </lineage>
</organism>
<gene>
    <name evidence="9" type="ORF">G352_00022</name>
</gene>
<name>M2YZI7_9NOCA</name>
<keyword evidence="6 7" id="KW-0472">Membrane</keyword>
<dbReference type="PATRIC" id="fig|1278076.4.peg.5"/>
<dbReference type="SUPFAM" id="SSF103473">
    <property type="entry name" value="MFS general substrate transporter"/>
    <property type="match status" value="1"/>
</dbReference>
<feature type="transmembrane region" description="Helical" evidence="7">
    <location>
        <begin position="319"/>
        <end position="338"/>
    </location>
</feature>